<dbReference type="PANTHER" id="PTHR45266">
    <property type="entry name" value="OXALOACETATE DECARBOXYLASE ALPHA CHAIN"/>
    <property type="match status" value="1"/>
</dbReference>
<comment type="function">
    <text evidence="1 4">This protein is a component of the acetyl coenzyme A carboxylase complex; first, biotin carboxylase catalyzes the carboxylation of the carrier protein and then the transcarboxylase transfers the carboxyl group to form malonyl-CoA.</text>
</comment>
<evidence type="ECO:0000313" key="7">
    <source>
        <dbReference type="Proteomes" id="UP000217944"/>
    </source>
</evidence>
<keyword evidence="7" id="KW-1185">Reference proteome</keyword>
<dbReference type="Pfam" id="PF00364">
    <property type="entry name" value="Biotin_lipoyl"/>
    <property type="match status" value="1"/>
</dbReference>
<dbReference type="InterPro" id="IPR001249">
    <property type="entry name" value="AcCoA_biotinCC"/>
</dbReference>
<accession>A0A292YBA9</accession>
<dbReference type="NCBIfam" id="TIGR00531">
    <property type="entry name" value="BCCP"/>
    <property type="match status" value="1"/>
</dbReference>
<dbReference type="InterPro" id="IPR000089">
    <property type="entry name" value="Biotin_lipoyl"/>
</dbReference>
<gene>
    <name evidence="6" type="ORF">LNAT_P0015</name>
</gene>
<evidence type="ECO:0000256" key="2">
    <source>
        <dbReference type="ARBA" id="ARBA00017562"/>
    </source>
</evidence>
<keyword evidence="4" id="KW-0275">Fatty acid biosynthesis</keyword>
<name>A0A292YBA9_9BACT</name>
<comment type="caution">
    <text evidence="6">The sequence shown here is derived from an EMBL/GenBank/DDBJ whole genome shotgun (WGS) entry which is preliminary data.</text>
</comment>
<dbReference type="PROSITE" id="PS50968">
    <property type="entry name" value="BIOTINYL_LIPOYL"/>
    <property type="match status" value="1"/>
</dbReference>
<dbReference type="PANTHER" id="PTHR45266:SF3">
    <property type="entry name" value="OXALOACETATE DECARBOXYLASE ALPHA CHAIN"/>
    <property type="match status" value="1"/>
</dbReference>
<dbReference type="Gene3D" id="2.40.50.100">
    <property type="match status" value="1"/>
</dbReference>
<dbReference type="RefSeq" id="WP_096257895.1">
    <property type="nucleotide sequence ID" value="NZ_BDME01000001.1"/>
</dbReference>
<reference evidence="6 7" key="1">
    <citation type="journal article" date="2017" name="Syst. Appl. Microbiol.">
        <title>Lebetimonas natsushimae sp. nov., a novel strictly anaerobic, moderately thermophilic chemoautotroph isolated from a deep-sea hydrothermal vent polychaete nest in the Mid-Okinawa Trough.</title>
        <authorList>
            <person name="Nagata R."/>
            <person name="Takaki Y."/>
            <person name="Tame A."/>
            <person name="Nunoura T."/>
            <person name="Muto H."/>
            <person name="Mino S."/>
            <person name="Sawayama S."/>
            <person name="Takai K."/>
            <person name="Nakagawa S."/>
        </authorList>
    </citation>
    <scope>NUCLEOTIDE SEQUENCE [LARGE SCALE GENOMIC DNA]</scope>
    <source>
        <strain evidence="6 7">HS1857</strain>
    </source>
</reference>
<dbReference type="UniPathway" id="UPA00094"/>
<evidence type="ECO:0000256" key="4">
    <source>
        <dbReference type="RuleBase" id="RU364072"/>
    </source>
</evidence>
<keyword evidence="4" id="KW-0443">Lipid metabolism</keyword>
<proteinExistence type="predicted"/>
<keyword evidence="4" id="KW-0444">Lipid biosynthesis</keyword>
<dbReference type="InterPro" id="IPR011053">
    <property type="entry name" value="Single_hybrid_motif"/>
</dbReference>
<feature type="domain" description="Lipoyl-binding" evidence="5">
    <location>
        <begin position="69"/>
        <end position="145"/>
    </location>
</feature>
<dbReference type="CDD" id="cd06850">
    <property type="entry name" value="biotinyl_domain"/>
    <property type="match status" value="1"/>
</dbReference>
<dbReference type="PRINTS" id="PR01071">
    <property type="entry name" value="ACOABIOTINCC"/>
</dbReference>
<dbReference type="SUPFAM" id="SSF51230">
    <property type="entry name" value="Single hybrid motif"/>
    <property type="match status" value="1"/>
</dbReference>
<keyword evidence="4" id="KW-0276">Fatty acid metabolism</keyword>
<dbReference type="GO" id="GO:0009317">
    <property type="term" value="C:acetyl-CoA carboxylase complex"/>
    <property type="evidence" value="ECO:0007669"/>
    <property type="project" value="InterPro"/>
</dbReference>
<protein>
    <recommendedName>
        <fullName evidence="2 4">Biotin carboxyl carrier protein of acetyl-CoA carboxylase</fullName>
    </recommendedName>
</protein>
<keyword evidence="3 4" id="KW-0092">Biotin</keyword>
<evidence type="ECO:0000259" key="5">
    <source>
        <dbReference type="PROSITE" id="PS50968"/>
    </source>
</evidence>
<dbReference type="Proteomes" id="UP000217944">
    <property type="component" value="Unassembled WGS sequence"/>
</dbReference>
<dbReference type="AlphaFoldDB" id="A0A292YBA9"/>
<sequence>MDVKTLKKIIEIFDNSKANVLEFENEEFRIFLDKSAKAAPATAVQTPVPVEAPKAVQKVEAKPECEVEGELITSPMVGTFYQAPSPDSPPYVKVGDKVKKGQTLCIIEAMKIMNELEAEFDCEILDILVEDGQPVEFDTPLFKVKKL</sequence>
<evidence type="ECO:0000256" key="3">
    <source>
        <dbReference type="ARBA" id="ARBA00023267"/>
    </source>
</evidence>
<dbReference type="InterPro" id="IPR050709">
    <property type="entry name" value="Biotin_Carboxyl_Carrier/Decarb"/>
</dbReference>
<evidence type="ECO:0000256" key="1">
    <source>
        <dbReference type="ARBA" id="ARBA00003761"/>
    </source>
</evidence>
<organism evidence="6 7">
    <name type="scientific">Lebetimonas natsushimae</name>
    <dbReference type="NCBI Taxonomy" id="1936991"/>
    <lineage>
        <taxon>Bacteria</taxon>
        <taxon>Pseudomonadati</taxon>
        <taxon>Campylobacterota</taxon>
        <taxon>Epsilonproteobacteria</taxon>
        <taxon>Nautiliales</taxon>
        <taxon>Nautiliaceae</taxon>
        <taxon>Lebetimonas</taxon>
    </lineage>
</organism>
<dbReference type="FunFam" id="2.40.50.100:FF:000003">
    <property type="entry name" value="Acetyl-CoA carboxylase biotin carboxyl carrier protein"/>
    <property type="match status" value="1"/>
</dbReference>
<evidence type="ECO:0000313" key="6">
    <source>
        <dbReference type="EMBL" id="GAX86720.1"/>
    </source>
</evidence>
<dbReference type="EMBL" id="BDME01000001">
    <property type="protein sequence ID" value="GAX86720.1"/>
    <property type="molecule type" value="Genomic_DNA"/>
</dbReference>
<dbReference type="GO" id="GO:0006633">
    <property type="term" value="P:fatty acid biosynthetic process"/>
    <property type="evidence" value="ECO:0007669"/>
    <property type="project" value="UniProtKB-UniPathway"/>
</dbReference>
<dbReference type="GO" id="GO:0003989">
    <property type="term" value="F:acetyl-CoA carboxylase activity"/>
    <property type="evidence" value="ECO:0007669"/>
    <property type="project" value="InterPro"/>
</dbReference>
<comment type="pathway">
    <text evidence="4">Lipid metabolism; fatty acid biosynthesis.</text>
</comment>
<dbReference type="OrthoDB" id="9811735at2"/>